<dbReference type="NCBIfam" id="NF005297">
    <property type="entry name" value="PRK06824.1"/>
    <property type="match status" value="1"/>
</dbReference>
<proteinExistence type="inferred from homology"/>
<dbReference type="FunFam" id="3.30.780.10:FF:000002">
    <property type="entry name" value="Stress response translation initiation inhibitor"/>
    <property type="match status" value="1"/>
</dbReference>
<evidence type="ECO:0000256" key="3">
    <source>
        <dbReference type="ARBA" id="ARBA00022917"/>
    </source>
</evidence>
<dbReference type="InterPro" id="IPR001950">
    <property type="entry name" value="SUI1"/>
</dbReference>
<accession>A0A840UJP6</accession>
<dbReference type="EMBL" id="JACHEO010000001">
    <property type="protein sequence ID" value="MBB5346567.1"/>
    <property type="molecule type" value="Genomic_DNA"/>
</dbReference>
<evidence type="ECO:0000313" key="6">
    <source>
        <dbReference type="Proteomes" id="UP000539642"/>
    </source>
</evidence>
<dbReference type="GO" id="GO:0003729">
    <property type="term" value="F:mRNA binding"/>
    <property type="evidence" value="ECO:0007669"/>
    <property type="project" value="TreeGrafter"/>
</dbReference>
<dbReference type="PROSITE" id="PS50296">
    <property type="entry name" value="SUI1"/>
    <property type="match status" value="1"/>
</dbReference>
<sequence>MALRKLQPQSPVYSTEHGKMCPACARPVKECSCRHRQQQPGPGDGVVRVSRETKGRKGAGVTIITGIPLHQAGLVDLARELKRRCGSGGTVKGDRLEIQGDHRDLLLTELTRRGWKVKRSGS</sequence>
<keyword evidence="2" id="KW-0810">Translation regulation</keyword>
<protein>
    <submittedName>
        <fullName evidence="5">Translation initiation factor 1</fullName>
    </submittedName>
</protein>
<dbReference type="RefSeq" id="WP_183347522.1">
    <property type="nucleotide sequence ID" value="NZ_JACHEO010000001.1"/>
</dbReference>
<evidence type="ECO:0000259" key="4">
    <source>
        <dbReference type="PROSITE" id="PS50296"/>
    </source>
</evidence>
<dbReference type="Proteomes" id="UP000539642">
    <property type="component" value="Unassembled WGS sequence"/>
</dbReference>
<dbReference type="GO" id="GO:0002188">
    <property type="term" value="P:translation reinitiation"/>
    <property type="evidence" value="ECO:0007669"/>
    <property type="project" value="TreeGrafter"/>
</dbReference>
<dbReference type="CDD" id="cd11567">
    <property type="entry name" value="YciH_like"/>
    <property type="match status" value="1"/>
</dbReference>
<dbReference type="Pfam" id="PF01253">
    <property type="entry name" value="SUI1"/>
    <property type="match status" value="1"/>
</dbReference>
<organism evidence="5 6">
    <name type="scientific">Desulfoprunum benzoelyticum</name>
    <dbReference type="NCBI Taxonomy" id="1506996"/>
    <lineage>
        <taxon>Bacteria</taxon>
        <taxon>Pseudomonadati</taxon>
        <taxon>Thermodesulfobacteriota</taxon>
        <taxon>Desulfobulbia</taxon>
        <taxon>Desulfobulbales</taxon>
        <taxon>Desulfobulbaceae</taxon>
        <taxon>Desulfoprunum</taxon>
    </lineage>
</organism>
<comment type="similarity">
    <text evidence="1">Belongs to the SUI1 family.</text>
</comment>
<dbReference type="SUPFAM" id="SSF55159">
    <property type="entry name" value="eIF1-like"/>
    <property type="match status" value="1"/>
</dbReference>
<dbReference type="PANTHER" id="PTHR12789">
    <property type="entry name" value="DENSITY-REGULATED PROTEIN HOMOLOG"/>
    <property type="match status" value="1"/>
</dbReference>
<evidence type="ECO:0000256" key="1">
    <source>
        <dbReference type="ARBA" id="ARBA00005422"/>
    </source>
</evidence>
<dbReference type="InterPro" id="IPR050318">
    <property type="entry name" value="DENR/SUI1_TIF"/>
</dbReference>
<dbReference type="GO" id="GO:0006417">
    <property type="term" value="P:regulation of translation"/>
    <property type="evidence" value="ECO:0007669"/>
    <property type="project" value="UniProtKB-KW"/>
</dbReference>
<dbReference type="InterPro" id="IPR005872">
    <property type="entry name" value="SUI1_arc_bac"/>
</dbReference>
<dbReference type="GO" id="GO:0001731">
    <property type="term" value="P:formation of translation preinitiation complex"/>
    <property type="evidence" value="ECO:0007669"/>
    <property type="project" value="TreeGrafter"/>
</dbReference>
<gene>
    <name evidence="5" type="ORF">HNQ81_000274</name>
</gene>
<evidence type="ECO:0000313" key="5">
    <source>
        <dbReference type="EMBL" id="MBB5346567.1"/>
    </source>
</evidence>
<reference evidence="5 6" key="1">
    <citation type="submission" date="2020-08" db="EMBL/GenBank/DDBJ databases">
        <title>Genomic Encyclopedia of Type Strains, Phase IV (KMG-IV): sequencing the most valuable type-strain genomes for metagenomic binning, comparative biology and taxonomic classification.</title>
        <authorList>
            <person name="Goeker M."/>
        </authorList>
    </citation>
    <scope>NUCLEOTIDE SEQUENCE [LARGE SCALE GENOMIC DNA]</scope>
    <source>
        <strain evidence="5 6">DSM 28570</strain>
    </source>
</reference>
<feature type="domain" description="SUI1" evidence="4">
    <location>
        <begin position="48"/>
        <end position="114"/>
    </location>
</feature>
<dbReference type="InterPro" id="IPR036877">
    <property type="entry name" value="SUI1_dom_sf"/>
</dbReference>
<keyword evidence="6" id="KW-1185">Reference proteome</keyword>
<dbReference type="Gene3D" id="3.30.780.10">
    <property type="entry name" value="SUI1-like domain"/>
    <property type="match status" value="1"/>
</dbReference>
<keyword evidence="3" id="KW-0648">Protein biosynthesis</keyword>
<evidence type="ECO:0000256" key="2">
    <source>
        <dbReference type="ARBA" id="ARBA00022845"/>
    </source>
</evidence>
<dbReference type="PANTHER" id="PTHR12789:SF0">
    <property type="entry name" value="DENSITY-REGULATED PROTEIN"/>
    <property type="match status" value="1"/>
</dbReference>
<keyword evidence="5" id="KW-0396">Initiation factor</keyword>
<dbReference type="PIRSF" id="PIRSF037511">
    <property type="entry name" value="Transl_init_SUI1_pro"/>
    <property type="match status" value="1"/>
</dbReference>
<name>A0A840UJP6_9BACT</name>
<dbReference type="GO" id="GO:0003743">
    <property type="term" value="F:translation initiation factor activity"/>
    <property type="evidence" value="ECO:0007669"/>
    <property type="project" value="UniProtKB-KW"/>
</dbReference>
<dbReference type="AlphaFoldDB" id="A0A840UJP6"/>
<comment type="caution">
    <text evidence="5">The sequence shown here is derived from an EMBL/GenBank/DDBJ whole genome shotgun (WGS) entry which is preliminary data.</text>
</comment>